<dbReference type="AlphaFoldDB" id="B7K1K1"/>
<dbReference type="Pfam" id="PF13523">
    <property type="entry name" value="Acetyltransf_8"/>
    <property type="match status" value="1"/>
</dbReference>
<keyword evidence="3" id="KW-0808">Transferase</keyword>
<gene>
    <name evidence="3" type="ordered locus">PCC8801_3580</name>
</gene>
<reference evidence="4" key="1">
    <citation type="journal article" date="2011" name="MBio">
        <title>Novel metabolic attributes of the genus Cyanothece, comprising a group of unicellular nitrogen-fixing Cyanobacteria.</title>
        <authorList>
            <person name="Bandyopadhyay A."/>
            <person name="Elvitigala T."/>
            <person name="Welsh E."/>
            <person name="Stockel J."/>
            <person name="Liberton M."/>
            <person name="Min H."/>
            <person name="Sherman L.A."/>
            <person name="Pakrasi H.B."/>
        </authorList>
    </citation>
    <scope>NUCLEOTIDE SEQUENCE [LARGE SCALE GENOMIC DNA]</scope>
    <source>
        <strain evidence="4">PCC 8801</strain>
    </source>
</reference>
<dbReference type="Proteomes" id="UP000008204">
    <property type="component" value="Chromosome"/>
</dbReference>
<evidence type="ECO:0000313" key="4">
    <source>
        <dbReference type="Proteomes" id="UP000008204"/>
    </source>
</evidence>
<keyword evidence="1" id="KW-0046">Antibiotic resistance</keyword>
<accession>B7K1K1</accession>
<dbReference type="Gene3D" id="3.40.630.30">
    <property type="match status" value="1"/>
</dbReference>
<name>B7K1K1_RIPO1</name>
<dbReference type="HOGENOM" id="CLU_013985_12_0_3"/>
<proteinExistence type="predicted"/>
<organism evidence="3 4">
    <name type="scientific">Rippkaea orientalis (strain PCC 8801 / RF-1)</name>
    <name type="common">Cyanothece sp. (strain PCC 8801)</name>
    <dbReference type="NCBI Taxonomy" id="41431"/>
    <lineage>
        <taxon>Bacteria</taxon>
        <taxon>Bacillati</taxon>
        <taxon>Cyanobacteriota</taxon>
        <taxon>Cyanophyceae</taxon>
        <taxon>Oscillatoriophycideae</taxon>
        <taxon>Chroococcales</taxon>
        <taxon>Aphanothecaceae</taxon>
        <taxon>Rippkaea</taxon>
        <taxon>Rippkaea orientalis</taxon>
    </lineage>
</organism>
<dbReference type="SUPFAM" id="SSF55729">
    <property type="entry name" value="Acyl-CoA N-acyltransferases (Nat)"/>
    <property type="match status" value="1"/>
</dbReference>
<dbReference type="GO" id="GO:0046677">
    <property type="term" value="P:response to antibiotic"/>
    <property type="evidence" value="ECO:0007669"/>
    <property type="project" value="UniProtKB-KW"/>
</dbReference>
<dbReference type="EMBL" id="CP001287">
    <property type="protein sequence ID" value="ACK67543.1"/>
    <property type="molecule type" value="Genomic_DNA"/>
</dbReference>
<keyword evidence="4" id="KW-1185">Reference proteome</keyword>
<dbReference type="OrthoDB" id="9795206at2"/>
<dbReference type="eggNOG" id="COG1670">
    <property type="taxonomic scope" value="Bacteria"/>
</dbReference>
<dbReference type="CDD" id="cd04301">
    <property type="entry name" value="NAT_SF"/>
    <property type="match status" value="1"/>
</dbReference>
<evidence type="ECO:0000256" key="1">
    <source>
        <dbReference type="ARBA" id="ARBA00023251"/>
    </source>
</evidence>
<dbReference type="PROSITE" id="PS51186">
    <property type="entry name" value="GNAT"/>
    <property type="match status" value="1"/>
</dbReference>
<protein>
    <submittedName>
        <fullName evidence="3">GCN5-related N-acetyltransferase</fullName>
    </submittedName>
</protein>
<dbReference type="RefSeq" id="WP_012596801.1">
    <property type="nucleotide sequence ID" value="NC_011726.1"/>
</dbReference>
<dbReference type="InterPro" id="IPR000182">
    <property type="entry name" value="GNAT_dom"/>
</dbReference>
<dbReference type="PANTHER" id="PTHR31438">
    <property type="entry name" value="LYSINE N-ACYLTRANSFERASE C17G9.06C-RELATED"/>
    <property type="match status" value="1"/>
</dbReference>
<dbReference type="InterPro" id="IPR016181">
    <property type="entry name" value="Acyl_CoA_acyltransferase"/>
</dbReference>
<feature type="domain" description="N-acetyltransferase" evidence="2">
    <location>
        <begin position="5"/>
        <end position="164"/>
    </location>
</feature>
<dbReference type="KEGG" id="cyp:PCC8801_3580"/>
<dbReference type="STRING" id="41431.PCC8801_3580"/>
<dbReference type="GO" id="GO:0016410">
    <property type="term" value="F:N-acyltransferase activity"/>
    <property type="evidence" value="ECO:0007669"/>
    <property type="project" value="TreeGrafter"/>
</dbReference>
<evidence type="ECO:0000259" key="2">
    <source>
        <dbReference type="PROSITE" id="PS51186"/>
    </source>
</evidence>
<dbReference type="PANTHER" id="PTHR31438:SF1">
    <property type="entry name" value="LYSINE N-ACYLTRANSFERASE C17G9.06C-RELATED"/>
    <property type="match status" value="1"/>
</dbReference>
<evidence type="ECO:0000313" key="3">
    <source>
        <dbReference type="EMBL" id="ACK67543.1"/>
    </source>
</evidence>
<sequence>MSVKINLRSATRDDLELLRYWDTQPHVIASDPNDDWGWEVELNRTPNWREQLIAEIEGRPIGFIQIIDPAREDSHYWGDVPDNLRAIDIWIGEATDLGKGYGTQMMQQAIARCFADPAVTAILVDPLASNTRAHRFYERLGFQFIEARRFGEDDCSVYCLNRANWE</sequence>